<organism evidence="2 3">
    <name type="scientific">Actinopolyspora alba</name>
    <dbReference type="NCBI Taxonomy" id="673379"/>
    <lineage>
        <taxon>Bacteria</taxon>
        <taxon>Bacillati</taxon>
        <taxon>Actinomycetota</taxon>
        <taxon>Actinomycetes</taxon>
        <taxon>Actinopolysporales</taxon>
        <taxon>Actinopolysporaceae</taxon>
        <taxon>Actinopolyspora</taxon>
        <taxon>Actinopolyspora alba group</taxon>
    </lineage>
</organism>
<evidence type="ECO:0000256" key="1">
    <source>
        <dbReference type="SAM" id="MobiDB-lite"/>
    </source>
</evidence>
<feature type="compositionally biased region" description="Acidic residues" evidence="1">
    <location>
        <begin position="33"/>
        <end position="52"/>
    </location>
</feature>
<proteinExistence type="predicted"/>
<gene>
    <name evidence="2" type="ORF">SAMN04487819_107175</name>
</gene>
<dbReference type="RefSeq" id="WP_092927252.1">
    <property type="nucleotide sequence ID" value="NZ_FOMZ01000007.1"/>
</dbReference>
<keyword evidence="3" id="KW-1185">Reference proteome</keyword>
<name>A0A1I1XJ87_9ACTN</name>
<evidence type="ECO:0008006" key="4">
    <source>
        <dbReference type="Google" id="ProtNLM"/>
    </source>
</evidence>
<protein>
    <recommendedName>
        <fullName evidence="4">DUF5709 domain-containing protein</fullName>
    </recommendedName>
</protein>
<feature type="compositionally biased region" description="Polar residues" evidence="1">
    <location>
        <begin position="138"/>
        <end position="149"/>
    </location>
</feature>
<feature type="region of interest" description="Disordered" evidence="1">
    <location>
        <begin position="1"/>
        <end position="175"/>
    </location>
</feature>
<reference evidence="3" key="1">
    <citation type="submission" date="2016-10" db="EMBL/GenBank/DDBJ databases">
        <authorList>
            <person name="Varghese N."/>
            <person name="Submissions S."/>
        </authorList>
    </citation>
    <scope>NUCLEOTIDE SEQUENCE [LARGE SCALE GENOMIC DNA]</scope>
    <source>
        <strain evidence="3">DSM 45004</strain>
    </source>
</reference>
<dbReference type="EMBL" id="FOMZ01000007">
    <property type="protein sequence ID" value="SFE06708.1"/>
    <property type="molecule type" value="Genomic_DNA"/>
</dbReference>
<accession>A0A1I1XJ87</accession>
<dbReference type="Proteomes" id="UP000198716">
    <property type="component" value="Unassembled WGS sequence"/>
</dbReference>
<feature type="compositionally biased region" description="Basic and acidic residues" evidence="1">
    <location>
        <begin position="120"/>
        <end position="132"/>
    </location>
</feature>
<feature type="compositionally biased region" description="Basic and acidic residues" evidence="1">
    <location>
        <begin position="73"/>
        <end position="84"/>
    </location>
</feature>
<evidence type="ECO:0000313" key="3">
    <source>
        <dbReference type="Proteomes" id="UP000198716"/>
    </source>
</evidence>
<feature type="compositionally biased region" description="Acidic residues" evidence="1">
    <location>
        <begin position="165"/>
        <end position="175"/>
    </location>
</feature>
<evidence type="ECO:0000313" key="2">
    <source>
        <dbReference type="EMBL" id="SFE06708.1"/>
    </source>
</evidence>
<sequence>MSDPFDGETPSADETVSEGDRARDPAQLQSAADLDEDELAADPLEEGLEPPDDWSRVSRQRPTPSEQAEGADLESRLAEQRPDFDAGGADVLDASSVTGSTDSRDEPGEPGETGGEGIAEDERPIRTFHADVLEAEQVESTGRSASSTEGIEATDPGVVQRAPEEDAERVEDDGS</sequence>
<dbReference type="AlphaFoldDB" id="A0A1I1XJ87"/>